<organism evidence="1">
    <name type="scientific">Schizaphis graminum</name>
    <name type="common">Green bug aphid</name>
    <dbReference type="NCBI Taxonomy" id="13262"/>
    <lineage>
        <taxon>Eukaryota</taxon>
        <taxon>Metazoa</taxon>
        <taxon>Ecdysozoa</taxon>
        <taxon>Arthropoda</taxon>
        <taxon>Hexapoda</taxon>
        <taxon>Insecta</taxon>
        <taxon>Pterygota</taxon>
        <taxon>Neoptera</taxon>
        <taxon>Paraneoptera</taxon>
        <taxon>Hemiptera</taxon>
        <taxon>Sternorrhyncha</taxon>
        <taxon>Aphidomorpha</taxon>
        <taxon>Aphidoidea</taxon>
        <taxon>Aphididae</taxon>
        <taxon>Aphidini</taxon>
        <taxon>Schizaphis</taxon>
    </lineage>
</organism>
<gene>
    <name evidence="1" type="ORF">g.154563</name>
</gene>
<dbReference type="EMBL" id="GGMR01005166">
    <property type="protein sequence ID" value="MBY17785.1"/>
    <property type="molecule type" value="Transcribed_RNA"/>
</dbReference>
<accession>A0A2S2NKT4</accession>
<dbReference type="AlphaFoldDB" id="A0A2S2NKT4"/>
<protein>
    <submittedName>
        <fullName evidence="1">Uncharacterized protein</fullName>
    </submittedName>
</protein>
<proteinExistence type="predicted"/>
<evidence type="ECO:0000313" key="1">
    <source>
        <dbReference type="EMBL" id="MBY17785.1"/>
    </source>
</evidence>
<reference evidence="1" key="1">
    <citation type="submission" date="2018-04" db="EMBL/GenBank/DDBJ databases">
        <title>Transcriptome of Schizaphis graminum biotype I.</title>
        <authorList>
            <person name="Scully E.D."/>
            <person name="Geib S.M."/>
            <person name="Palmer N.A."/>
            <person name="Koch K."/>
            <person name="Bradshaw J."/>
            <person name="Heng-Moss T."/>
            <person name="Sarath G."/>
        </authorList>
    </citation>
    <scope>NUCLEOTIDE SEQUENCE</scope>
</reference>
<name>A0A2S2NKT4_SCHGA</name>
<sequence length="198" mass="22682">MLALKIGKDQLDTLEWTGKHVTAIHKNNQSDVIDDDKDVLKMFASHSGVYQDKIIIKEKSEKPLIKPSDLIEEDPIENKQQDYDSIGFSENMERYAKNLCGRIDNHLSADKKHFLLNKPAVPNKHSTVKIADVSLKESVKLQVTYDSKLKELKAENLKQKSFPKFDMSSYRNTSLFNFDNIEDDSDDDNDIFDNDSDA</sequence>